<dbReference type="InterPro" id="IPR013149">
    <property type="entry name" value="ADH-like_C"/>
</dbReference>
<dbReference type="Pfam" id="PF00107">
    <property type="entry name" value="ADH_zinc_N"/>
    <property type="match status" value="1"/>
</dbReference>
<dbReference type="Pfam" id="PF13966">
    <property type="entry name" value="zf-RVT"/>
    <property type="match status" value="2"/>
</dbReference>
<name>A0AA38TEW4_9ASTR</name>
<dbReference type="Gene3D" id="3.40.50.720">
    <property type="entry name" value="NAD(P)-binding Rossmann-like Domain"/>
    <property type="match status" value="1"/>
</dbReference>
<dbReference type="PROSITE" id="PS01162">
    <property type="entry name" value="QOR_ZETA_CRYSTAL"/>
    <property type="match status" value="1"/>
</dbReference>
<dbReference type="PANTHER" id="PTHR43677:SF4">
    <property type="entry name" value="QUINONE OXIDOREDUCTASE-LIKE PROTEIN 2"/>
    <property type="match status" value="1"/>
</dbReference>
<dbReference type="GO" id="GO:0008270">
    <property type="term" value="F:zinc ion binding"/>
    <property type="evidence" value="ECO:0007669"/>
    <property type="project" value="InterPro"/>
</dbReference>
<dbReference type="CDD" id="cd01650">
    <property type="entry name" value="RT_nLTR_like"/>
    <property type="match status" value="1"/>
</dbReference>
<feature type="domain" description="Reverse transcriptase" evidence="2">
    <location>
        <begin position="1"/>
        <end position="227"/>
    </location>
</feature>
<dbReference type="GO" id="GO:0016491">
    <property type="term" value="F:oxidoreductase activity"/>
    <property type="evidence" value="ECO:0007669"/>
    <property type="project" value="InterPro"/>
</dbReference>
<sequence>MKSVLGSVIGNVQSAFLKGRSILDGVLVANETVSFLKSAKRKGLIFKVDFEKAYDSVNWGFLLDVLEKMGFGLKRRNWIGTCLKTSRISILVNGSPTDEFVMEKGIRQGDPMAPFLFLVVAEALNVMVEEAIEKGLYKGLKVGRREVVLSHLQYADDLVFFGEWETANIVNLVKLLKCFYAVSGLKVNLNKCNIFGIGVLEEEVLGWARVVGCGSGSLPFIYLGLPVGVSMKRVSHWEKVIEKFKNKLSSWKAKWLSFGGRLSLVKSVLSSLPLYYFSLFLSPGGVEGSEWVWKWAWRRVPFGRELSELEELSKWLENFNPGLDGEDKVVWLLDPVGGFSVKVLRTILEDRRSNLRSREGVGSGVHTKWVKEVPPKVNVFFWKANLEKLPCRALLDKYGIDVDSVLCPRCNGEVESVHHALFSCVKVKNLWSIVGRWWNLDTDSTTSLGDLVSLATRSGSSSKGAVLWEATIRCIAYLIWSDRNKTIFQHSSEDLCDNLIIPVGKFAGLWRNIIKVQRDFEKVNLPLSSWFQMDSEFDSDTSLVTWALDNEGVFSVSSARKAYDDFYLTAHQVVPFFRTNWIPSKVNILAWRISHRRLPTKANLIRRGINAISSQCAMCNDGPEDEDHLKLGDPTTRPDSSEDSALTISTSHPIPNLSSPTSVRVRIKSTSLNYANYLQVLGKYQEKFALPFVPGSDYSGIVDSVGPNVTKFKIGDRVCSFAGVGSFAQFIVAEEKDLFGVPEGCDLVAAGALPVAYGTSHVALVHRANLKSGQVLLVLGAAGGVGLAAVQIGKVCGATVIAVARGAEKVEFLKSTGVDHVVDLSKGGVIESVKAFLRTRKLKGVDVLYDPVGGKLTKESMKLLNWGAQILVIGFASGEVPVIPANIALVKNWTIHGLYWGSYKVNHPKILEDSLKELLSWLAKGQITIYISHSYKLQEANLAFLDIRDRKVIGKVMLTFDDPKSVTSSRL</sequence>
<dbReference type="InterPro" id="IPR013154">
    <property type="entry name" value="ADH-like_N"/>
</dbReference>
<dbReference type="Pfam" id="PF00078">
    <property type="entry name" value="RVT_1"/>
    <property type="match status" value="1"/>
</dbReference>
<comment type="caution">
    <text evidence="3">The sequence shown here is derived from an EMBL/GenBank/DDBJ whole genome shotgun (WGS) entry which is preliminary data.</text>
</comment>
<evidence type="ECO:0000259" key="2">
    <source>
        <dbReference type="PROSITE" id="PS50878"/>
    </source>
</evidence>
<evidence type="ECO:0000313" key="4">
    <source>
        <dbReference type="Proteomes" id="UP001172457"/>
    </source>
</evidence>
<dbReference type="InterPro" id="IPR000477">
    <property type="entry name" value="RT_dom"/>
</dbReference>
<proteinExistence type="predicted"/>
<dbReference type="SMART" id="SM00829">
    <property type="entry name" value="PKS_ER"/>
    <property type="match status" value="1"/>
</dbReference>
<dbReference type="Gene3D" id="3.90.180.10">
    <property type="entry name" value="Medium-chain alcohol dehydrogenases, catalytic domain"/>
    <property type="match status" value="1"/>
</dbReference>
<dbReference type="PROSITE" id="PS50878">
    <property type="entry name" value="RT_POL"/>
    <property type="match status" value="1"/>
</dbReference>
<dbReference type="Pfam" id="PF08240">
    <property type="entry name" value="ADH_N"/>
    <property type="match status" value="1"/>
</dbReference>
<organism evidence="3 4">
    <name type="scientific">Centaurea solstitialis</name>
    <name type="common">yellow star-thistle</name>
    <dbReference type="NCBI Taxonomy" id="347529"/>
    <lineage>
        <taxon>Eukaryota</taxon>
        <taxon>Viridiplantae</taxon>
        <taxon>Streptophyta</taxon>
        <taxon>Embryophyta</taxon>
        <taxon>Tracheophyta</taxon>
        <taxon>Spermatophyta</taxon>
        <taxon>Magnoliopsida</taxon>
        <taxon>eudicotyledons</taxon>
        <taxon>Gunneridae</taxon>
        <taxon>Pentapetalae</taxon>
        <taxon>asterids</taxon>
        <taxon>campanulids</taxon>
        <taxon>Asterales</taxon>
        <taxon>Asteraceae</taxon>
        <taxon>Carduoideae</taxon>
        <taxon>Cardueae</taxon>
        <taxon>Centaureinae</taxon>
        <taxon>Centaurea</taxon>
    </lineage>
</organism>
<dbReference type="SUPFAM" id="SSF50129">
    <property type="entry name" value="GroES-like"/>
    <property type="match status" value="1"/>
</dbReference>
<dbReference type="InterPro" id="IPR020843">
    <property type="entry name" value="ER"/>
</dbReference>
<gene>
    <name evidence="3" type="ORF">OSB04_017495</name>
</gene>
<feature type="region of interest" description="Disordered" evidence="1">
    <location>
        <begin position="623"/>
        <end position="651"/>
    </location>
</feature>
<evidence type="ECO:0000313" key="3">
    <source>
        <dbReference type="EMBL" id="KAJ9553450.1"/>
    </source>
</evidence>
<accession>A0AA38TEW4</accession>
<dbReference type="InterPro" id="IPR002364">
    <property type="entry name" value="Quin_OxRdtase/zeta-crystal_CS"/>
</dbReference>
<dbReference type="EMBL" id="JARYMX010000004">
    <property type="protein sequence ID" value="KAJ9553450.1"/>
    <property type="molecule type" value="Genomic_DNA"/>
</dbReference>
<reference evidence="3" key="1">
    <citation type="submission" date="2023-03" db="EMBL/GenBank/DDBJ databases">
        <title>Chromosome-scale reference genome and RAD-based genetic map of yellow starthistle (Centaurea solstitialis) reveal putative structural variation and QTLs associated with invader traits.</title>
        <authorList>
            <person name="Reatini B."/>
            <person name="Cang F.A."/>
            <person name="Jiang Q."/>
            <person name="Mckibben M.T.W."/>
            <person name="Barker M.S."/>
            <person name="Rieseberg L.H."/>
            <person name="Dlugosch K.M."/>
        </authorList>
    </citation>
    <scope>NUCLEOTIDE SEQUENCE</scope>
    <source>
        <strain evidence="3">CAN-66</strain>
        <tissue evidence="3">Leaf</tissue>
    </source>
</reference>
<dbReference type="InterPro" id="IPR051397">
    <property type="entry name" value="Zn-ADH-like_protein"/>
</dbReference>
<dbReference type="InterPro" id="IPR026960">
    <property type="entry name" value="RVT-Znf"/>
</dbReference>
<evidence type="ECO:0000256" key="1">
    <source>
        <dbReference type="SAM" id="MobiDB-lite"/>
    </source>
</evidence>
<dbReference type="PANTHER" id="PTHR43677">
    <property type="entry name" value="SHORT-CHAIN DEHYDROGENASE/REDUCTASE"/>
    <property type="match status" value="1"/>
</dbReference>
<dbReference type="InterPro" id="IPR036291">
    <property type="entry name" value="NAD(P)-bd_dom_sf"/>
</dbReference>
<dbReference type="SUPFAM" id="SSF51735">
    <property type="entry name" value="NAD(P)-binding Rossmann-fold domains"/>
    <property type="match status" value="1"/>
</dbReference>
<keyword evidence="4" id="KW-1185">Reference proteome</keyword>
<dbReference type="InterPro" id="IPR011032">
    <property type="entry name" value="GroES-like_sf"/>
</dbReference>
<dbReference type="CDD" id="cd08241">
    <property type="entry name" value="QOR1"/>
    <property type="match status" value="1"/>
</dbReference>
<protein>
    <recommendedName>
        <fullName evidence="2">Reverse transcriptase domain-containing protein</fullName>
    </recommendedName>
</protein>
<dbReference type="AlphaFoldDB" id="A0AA38TEW4"/>
<dbReference type="Proteomes" id="UP001172457">
    <property type="component" value="Chromosome 4"/>
</dbReference>